<name>A0A3D9PXX1_9BACL</name>
<dbReference type="Pfam" id="PF01636">
    <property type="entry name" value="APH"/>
    <property type="match status" value="1"/>
</dbReference>
<dbReference type="GO" id="GO:0009088">
    <property type="term" value="P:threonine biosynthetic process"/>
    <property type="evidence" value="ECO:0007669"/>
    <property type="project" value="TreeGrafter"/>
</dbReference>
<comment type="caution">
    <text evidence="3">The sequence shown here is derived from an EMBL/GenBank/DDBJ whole genome shotgun (WGS) entry which is preliminary data.</text>
</comment>
<dbReference type="SUPFAM" id="SSF56112">
    <property type="entry name" value="Protein kinase-like (PK-like)"/>
    <property type="match status" value="1"/>
</dbReference>
<accession>A0A3D9PXX1</accession>
<comment type="similarity">
    <text evidence="1">Belongs to the pseudomonas-type ThrB family.</text>
</comment>
<dbReference type="OrthoDB" id="9800774at2"/>
<dbReference type="GO" id="GO:0004413">
    <property type="term" value="F:homoserine kinase activity"/>
    <property type="evidence" value="ECO:0007669"/>
    <property type="project" value="TreeGrafter"/>
</dbReference>
<reference evidence="3 4" key="1">
    <citation type="submission" date="2018-08" db="EMBL/GenBank/DDBJ databases">
        <title>Genomic Encyclopedia of Type Strains, Phase III (KMG-III): the genomes of soil and plant-associated and newly described type strains.</title>
        <authorList>
            <person name="Whitman W."/>
        </authorList>
    </citation>
    <scope>NUCLEOTIDE SEQUENCE [LARGE SCALE GENOMIC DNA]</scope>
    <source>
        <strain evidence="3 4">CGMCC 1.10966</strain>
    </source>
</reference>
<gene>
    <name evidence="3" type="ORF">A8990_1719</name>
</gene>
<evidence type="ECO:0000259" key="2">
    <source>
        <dbReference type="Pfam" id="PF01636"/>
    </source>
</evidence>
<dbReference type="EMBL" id="QTTN01000071">
    <property type="protein sequence ID" value="REE55369.1"/>
    <property type="molecule type" value="Genomic_DNA"/>
</dbReference>
<organism evidence="3 4">
    <name type="scientific">Paenibacillus taihuensis</name>
    <dbReference type="NCBI Taxonomy" id="1156355"/>
    <lineage>
        <taxon>Bacteria</taxon>
        <taxon>Bacillati</taxon>
        <taxon>Bacillota</taxon>
        <taxon>Bacilli</taxon>
        <taxon>Bacillales</taxon>
        <taxon>Paenibacillaceae</taxon>
        <taxon>Paenibacillus</taxon>
    </lineage>
</organism>
<sequence length="328" mass="37996">MYTGPTALRSVLYPKYLEYCLGERYDLGKWDECLFWLRGLNDTYRIKTSSGYYILRVYRLSVCEADVAYEVSLLNELEIKLSAVTTTKVSEPITQLDNRSYTVIEAPEGKRAAVIFRYIDGKENVLQVEASCFAFGKSAAELHTAMDRLTIDLPRYEVDTYFLIKQPYERIVNYIGENHQAVPFLRQFADALEERIVAAAKCGLDWGICHGDMHGNNNAFQEGVQWTHYDFEWAAKGWRAYDLAQVKGRKRQLTEKKEVLWNAFISGYRSVRALSEQDESAIDLFMIARRLWVMGLEVTLIPNDFGVLDYSEDWLDGFIQEFRSYNMV</sequence>
<evidence type="ECO:0000256" key="1">
    <source>
        <dbReference type="ARBA" id="ARBA00038240"/>
    </source>
</evidence>
<keyword evidence="3" id="KW-0808">Transferase</keyword>
<keyword evidence="4" id="KW-1185">Reference proteome</keyword>
<dbReference type="Gene3D" id="3.30.200.20">
    <property type="entry name" value="Phosphorylase Kinase, domain 1"/>
    <property type="match status" value="1"/>
</dbReference>
<feature type="domain" description="Aminoglycoside phosphotransferase" evidence="2">
    <location>
        <begin position="41"/>
        <end position="247"/>
    </location>
</feature>
<dbReference type="PANTHER" id="PTHR21064:SF6">
    <property type="entry name" value="AMINOGLYCOSIDE PHOSPHOTRANSFERASE DOMAIN-CONTAINING PROTEIN"/>
    <property type="match status" value="1"/>
</dbReference>
<dbReference type="AlphaFoldDB" id="A0A3D9PXX1"/>
<protein>
    <submittedName>
        <fullName evidence="3">Ser/Thr protein kinase RdoA (MazF antagonist)</fullName>
    </submittedName>
</protein>
<dbReference type="Gene3D" id="3.90.1200.10">
    <property type="match status" value="1"/>
</dbReference>
<dbReference type="RefSeq" id="WP_116192803.1">
    <property type="nucleotide sequence ID" value="NZ_QTTN01000071.1"/>
</dbReference>
<evidence type="ECO:0000313" key="3">
    <source>
        <dbReference type="EMBL" id="REE55369.1"/>
    </source>
</evidence>
<evidence type="ECO:0000313" key="4">
    <source>
        <dbReference type="Proteomes" id="UP000256304"/>
    </source>
</evidence>
<dbReference type="InterPro" id="IPR011009">
    <property type="entry name" value="Kinase-like_dom_sf"/>
</dbReference>
<keyword evidence="3" id="KW-0418">Kinase</keyword>
<dbReference type="InterPro" id="IPR002575">
    <property type="entry name" value="Aminoglycoside_PTrfase"/>
</dbReference>
<dbReference type="Proteomes" id="UP000256304">
    <property type="component" value="Unassembled WGS sequence"/>
</dbReference>
<dbReference type="PANTHER" id="PTHR21064">
    <property type="entry name" value="AMINOGLYCOSIDE PHOSPHOTRANSFERASE DOMAIN-CONTAINING PROTEIN-RELATED"/>
    <property type="match status" value="1"/>
</dbReference>
<proteinExistence type="inferred from homology"/>
<dbReference type="InterPro" id="IPR050249">
    <property type="entry name" value="Pseudomonas-type_ThrB"/>
</dbReference>